<sequence length="209" mass="23631">MDFQSRTSEKPAPSPRSQWSLFARNFFKHPRMLGSIIPSSPFLVRRLLDQVDWDRARVIVEYGPGVGTITREILRRMHPEAVLVAVETNQDFVAFLHDSLPDPRLQVVHGSAADILDTLIERDLETADYVIAGIPFSTMPRATCEAVLRNTHQVLSPNGALLIYQFSPKVLPHLQRVFSEVRRGFEPLNVLPAQLYYCVPCKETPPASQ</sequence>
<dbReference type="SUPFAM" id="SSF53335">
    <property type="entry name" value="S-adenosyl-L-methionine-dependent methyltransferases"/>
    <property type="match status" value="1"/>
</dbReference>
<dbReference type="RefSeq" id="WP_189468678.1">
    <property type="nucleotide sequence ID" value="NZ_BMXS01000008.1"/>
</dbReference>
<proteinExistence type="predicted"/>
<keyword evidence="3" id="KW-1185">Reference proteome</keyword>
<evidence type="ECO:0000313" key="2">
    <source>
        <dbReference type="EMBL" id="GGX92277.1"/>
    </source>
</evidence>
<dbReference type="InterPro" id="IPR041698">
    <property type="entry name" value="Methyltransf_25"/>
</dbReference>
<gene>
    <name evidence="2" type="ORF">GCM10007160_19840</name>
</gene>
<dbReference type="InterPro" id="IPR029063">
    <property type="entry name" value="SAM-dependent_MTases_sf"/>
</dbReference>
<feature type="domain" description="Methyltransferase" evidence="1">
    <location>
        <begin position="59"/>
        <end position="159"/>
    </location>
</feature>
<reference evidence="3" key="1">
    <citation type="journal article" date="2019" name="Int. J. Syst. Evol. Microbiol.">
        <title>The Global Catalogue of Microorganisms (GCM) 10K type strain sequencing project: providing services to taxonomists for standard genome sequencing and annotation.</title>
        <authorList>
            <consortium name="The Broad Institute Genomics Platform"/>
            <consortium name="The Broad Institute Genome Sequencing Center for Infectious Disease"/>
            <person name="Wu L."/>
            <person name="Ma J."/>
        </authorList>
    </citation>
    <scope>NUCLEOTIDE SEQUENCE [LARGE SCALE GENOMIC DNA]</scope>
    <source>
        <strain evidence="3">KCTC 22228</strain>
    </source>
</reference>
<organism evidence="2 3">
    <name type="scientific">Litchfieldella qijiaojingensis</name>
    <dbReference type="NCBI Taxonomy" id="980347"/>
    <lineage>
        <taxon>Bacteria</taxon>
        <taxon>Pseudomonadati</taxon>
        <taxon>Pseudomonadota</taxon>
        <taxon>Gammaproteobacteria</taxon>
        <taxon>Oceanospirillales</taxon>
        <taxon>Halomonadaceae</taxon>
        <taxon>Litchfieldella</taxon>
    </lineage>
</organism>
<dbReference type="Gene3D" id="3.40.50.150">
    <property type="entry name" value="Vaccinia Virus protein VP39"/>
    <property type="match status" value="1"/>
</dbReference>
<dbReference type="Pfam" id="PF13649">
    <property type="entry name" value="Methyltransf_25"/>
    <property type="match status" value="1"/>
</dbReference>
<accession>A0ABQ2YRG0</accession>
<dbReference type="CDD" id="cd02440">
    <property type="entry name" value="AdoMet_MTases"/>
    <property type="match status" value="1"/>
</dbReference>
<evidence type="ECO:0000313" key="3">
    <source>
        <dbReference type="Proteomes" id="UP000653056"/>
    </source>
</evidence>
<protein>
    <recommendedName>
        <fullName evidence="1">Methyltransferase domain-containing protein</fullName>
    </recommendedName>
</protein>
<comment type="caution">
    <text evidence="2">The sequence shown here is derived from an EMBL/GenBank/DDBJ whole genome shotgun (WGS) entry which is preliminary data.</text>
</comment>
<dbReference type="Proteomes" id="UP000653056">
    <property type="component" value="Unassembled WGS sequence"/>
</dbReference>
<name>A0ABQ2YRG0_9GAMM</name>
<evidence type="ECO:0000259" key="1">
    <source>
        <dbReference type="Pfam" id="PF13649"/>
    </source>
</evidence>
<dbReference type="EMBL" id="BMXS01000008">
    <property type="protein sequence ID" value="GGX92277.1"/>
    <property type="molecule type" value="Genomic_DNA"/>
</dbReference>